<evidence type="ECO:0000256" key="2">
    <source>
        <dbReference type="ARBA" id="ARBA00022676"/>
    </source>
</evidence>
<keyword evidence="6 7" id="KW-0472">Membrane</keyword>
<name>A0A177G923_9PROT</name>
<evidence type="ECO:0000256" key="7">
    <source>
        <dbReference type="SAM" id="Phobius"/>
    </source>
</evidence>
<evidence type="ECO:0000256" key="6">
    <source>
        <dbReference type="ARBA" id="ARBA00023136"/>
    </source>
</evidence>
<evidence type="ECO:0000256" key="5">
    <source>
        <dbReference type="ARBA" id="ARBA00022989"/>
    </source>
</evidence>
<dbReference type="InterPro" id="IPR029044">
    <property type="entry name" value="Nucleotide-diphossugar_trans"/>
</dbReference>
<feature type="domain" description="Glycosyltransferase 2-like" evidence="8">
    <location>
        <begin position="13"/>
        <end position="157"/>
    </location>
</feature>
<dbReference type="Gene3D" id="3.90.550.10">
    <property type="entry name" value="Spore Coat Polysaccharide Biosynthesis Protein SpsA, Chain A"/>
    <property type="match status" value="1"/>
</dbReference>
<dbReference type="Proteomes" id="UP000077349">
    <property type="component" value="Unassembled WGS sequence"/>
</dbReference>
<keyword evidence="2" id="KW-0328">Glycosyltransferase</keyword>
<evidence type="ECO:0000259" key="8">
    <source>
        <dbReference type="Pfam" id="PF00535"/>
    </source>
</evidence>
<reference evidence="9 10" key="1">
    <citation type="submission" date="2016-03" db="EMBL/GenBank/DDBJ databases">
        <title>Draft genome sequence of Acetobacter malorum CECT 7742, a strain isolated from strawberry vinegar.</title>
        <authorList>
            <person name="Sainz F."/>
            <person name="Mas A."/>
            <person name="Torija M.J."/>
        </authorList>
    </citation>
    <scope>NUCLEOTIDE SEQUENCE [LARGE SCALE GENOMIC DNA]</scope>
    <source>
        <strain evidence="9 10">CECT 7742</strain>
    </source>
</reference>
<dbReference type="GO" id="GO:0005886">
    <property type="term" value="C:plasma membrane"/>
    <property type="evidence" value="ECO:0007669"/>
    <property type="project" value="TreeGrafter"/>
</dbReference>
<comment type="subcellular location">
    <subcellularLocation>
        <location evidence="1">Membrane</location>
        <topology evidence="1">Multi-pass membrane protein</topology>
    </subcellularLocation>
</comment>
<dbReference type="PANTHER" id="PTHR48090:SF1">
    <property type="entry name" value="PROPHAGE BACTOPRENOL GLUCOSYL TRANSFERASE HOMOLOG"/>
    <property type="match status" value="1"/>
</dbReference>
<proteinExistence type="predicted"/>
<evidence type="ECO:0000256" key="3">
    <source>
        <dbReference type="ARBA" id="ARBA00022679"/>
    </source>
</evidence>
<evidence type="ECO:0000256" key="4">
    <source>
        <dbReference type="ARBA" id="ARBA00022692"/>
    </source>
</evidence>
<protein>
    <submittedName>
        <fullName evidence="9">Glycosyltransferase</fullName>
    </submittedName>
</protein>
<dbReference type="STRING" id="178901.AmDm5_2049"/>
<dbReference type="Pfam" id="PF00535">
    <property type="entry name" value="Glycos_transf_2"/>
    <property type="match status" value="1"/>
</dbReference>
<comment type="caution">
    <text evidence="9">The sequence shown here is derived from an EMBL/GenBank/DDBJ whole genome shotgun (WGS) entry which is preliminary data.</text>
</comment>
<evidence type="ECO:0000313" key="10">
    <source>
        <dbReference type="Proteomes" id="UP000077349"/>
    </source>
</evidence>
<dbReference type="PANTHER" id="PTHR48090">
    <property type="entry name" value="UNDECAPRENYL-PHOSPHATE 4-DEOXY-4-FORMAMIDO-L-ARABINOSE TRANSFERASE-RELATED"/>
    <property type="match status" value="1"/>
</dbReference>
<dbReference type="AlphaFoldDB" id="A0A177G923"/>
<dbReference type="InterPro" id="IPR050256">
    <property type="entry name" value="Glycosyltransferase_2"/>
</dbReference>
<dbReference type="SUPFAM" id="SSF53448">
    <property type="entry name" value="Nucleotide-diphospho-sugar transferases"/>
    <property type="match status" value="1"/>
</dbReference>
<dbReference type="EMBL" id="LVHD01000018">
    <property type="protein sequence ID" value="OAG76167.1"/>
    <property type="molecule type" value="Genomic_DNA"/>
</dbReference>
<keyword evidence="3 9" id="KW-0808">Transferase</keyword>
<keyword evidence="5 7" id="KW-1133">Transmembrane helix</keyword>
<keyword evidence="4 7" id="KW-0812">Transmembrane</keyword>
<dbReference type="InterPro" id="IPR001173">
    <property type="entry name" value="Glyco_trans_2-like"/>
</dbReference>
<accession>A0A177G923</accession>
<evidence type="ECO:0000313" key="9">
    <source>
        <dbReference type="EMBL" id="OAG76167.1"/>
    </source>
</evidence>
<feature type="transmembrane region" description="Helical" evidence="7">
    <location>
        <begin position="275"/>
        <end position="300"/>
    </location>
</feature>
<evidence type="ECO:0000256" key="1">
    <source>
        <dbReference type="ARBA" id="ARBA00004141"/>
    </source>
</evidence>
<dbReference type="GO" id="GO:0016757">
    <property type="term" value="F:glycosyltransferase activity"/>
    <property type="evidence" value="ECO:0007669"/>
    <property type="project" value="UniProtKB-KW"/>
</dbReference>
<organism evidence="9 10">
    <name type="scientific">Acetobacter malorum</name>
    <dbReference type="NCBI Taxonomy" id="178901"/>
    <lineage>
        <taxon>Bacteria</taxon>
        <taxon>Pseudomonadati</taxon>
        <taxon>Pseudomonadota</taxon>
        <taxon>Alphaproteobacteria</taxon>
        <taxon>Acetobacterales</taxon>
        <taxon>Acetobacteraceae</taxon>
        <taxon>Acetobacter</taxon>
    </lineage>
</organism>
<dbReference type="PATRIC" id="fig|178901.16.peg.2063"/>
<sequence length="329" mass="36574">MPATPRPAPRLAIVVPCYNEEEVFAYCQQELSALLYTMVQDEMVQPDSFLLFVDDGSRDTTWEQIKAACADESHVQGLKLSRNEGHQSALLAGLAAAAPQADAIISIDADLQDDIQAIRRMVEGYHAGYDVVYGVRECRQTDTWFKRTSAEGFYRLMAAMGVRQVSNHADFRLLSQRAVNALLRYTERNAYIRGLVPLVGFPSTEVHYARGLRTAGESKYPLRKMLALAMEGITSMTVTPLRLIAALGFSICAVSLAATFYVLVMKFTGNTVEGWPSIILSIFFMGGVQMLSLGIIGEYVGKIYLEAKQRPRFHVESFLQNPVKNLSQL</sequence>
<gene>
    <name evidence="9" type="ORF">Amal_01938</name>
</gene>
<feature type="transmembrane region" description="Helical" evidence="7">
    <location>
        <begin position="243"/>
        <end position="263"/>
    </location>
</feature>
<dbReference type="CDD" id="cd04187">
    <property type="entry name" value="DPM1_like_bac"/>
    <property type="match status" value="1"/>
</dbReference>